<feature type="region of interest" description="Disordered" evidence="6">
    <location>
        <begin position="194"/>
        <end position="281"/>
    </location>
</feature>
<accession>A0A2P5B5H6</accession>
<keyword evidence="3" id="KW-0963">Cytoplasm</keyword>
<feature type="region of interest" description="Disordered" evidence="6">
    <location>
        <begin position="310"/>
        <end position="332"/>
    </location>
</feature>
<sequence>MGEPTCLMQVQQPFSYVSGLPNEANEGNPIHALGQSISFGRFMSESLAWEKWSTFSHNRYVEEAERFSRPGSVAQKKAFFEAHYKNLAARKAAAAALLEQANAASENNAPEPEPEPESVITTQDSETTVSNSEVVVDEEGQQNLGVSGKGCRSNVEKKENFESRKVKVTEMVTGHPVLVENGKGVEFSSHVLGVGNQNEVKETELNGEPKMEKTPTKPDQELSEPNSKKKTALSSSKVSTKSAVYSKPSTKSAAPNATPMSKRNGVELADKKRSTPKSLHKAVNFTPIRELNRLTSTVIRKIENSRAGVSSSKATKDCSTPLRTPNTGYNTGPSFGLCKQNSGTKMALAPYRKLEEKFNANEAQPEQLQTRVKDKPETETGKLRPTFCFKARPLPDFYKQRKAQKDEIKRVPATHPQSPKLRIKPTPTKVESRTSQTPNRPAVKTNGSKYVQGKGGRSPTCSLISRPTRMTRITHENTSPNIQQG</sequence>
<dbReference type="OrthoDB" id="621651at2759"/>
<comment type="caution">
    <text evidence="8">The sequence shown here is derived from an EMBL/GenBank/DDBJ whole genome shotgun (WGS) entry which is preliminary data.</text>
</comment>
<name>A0A2P5B5H6_PARAD</name>
<feature type="compositionally biased region" description="Polar residues" evidence="6">
    <location>
        <begin position="232"/>
        <end position="261"/>
    </location>
</feature>
<comment type="subcellular location">
    <subcellularLocation>
        <location evidence="1">Cytoplasm</location>
        <location evidence="1">Cytoskeleton</location>
    </subcellularLocation>
</comment>
<feature type="compositionally biased region" description="Polar residues" evidence="6">
    <location>
        <begin position="433"/>
        <end position="449"/>
    </location>
</feature>
<dbReference type="Pfam" id="PF06886">
    <property type="entry name" value="TPX2"/>
    <property type="match status" value="1"/>
</dbReference>
<feature type="compositionally biased region" description="Basic and acidic residues" evidence="6">
    <location>
        <begin position="199"/>
        <end position="220"/>
    </location>
</feature>
<evidence type="ECO:0000256" key="3">
    <source>
        <dbReference type="ARBA" id="ARBA00022490"/>
    </source>
</evidence>
<feature type="compositionally biased region" description="Basic and acidic residues" evidence="6">
    <location>
        <begin position="264"/>
        <end position="273"/>
    </location>
</feature>
<dbReference type="InterPro" id="IPR044216">
    <property type="entry name" value="WDL7"/>
</dbReference>
<dbReference type="STRING" id="3476.A0A2P5B5H6"/>
<feature type="region of interest" description="Disordered" evidence="6">
    <location>
        <begin position="402"/>
        <end position="485"/>
    </location>
</feature>
<dbReference type="EMBL" id="JXTB01000359">
    <property type="protein sequence ID" value="PON44035.1"/>
    <property type="molecule type" value="Genomic_DNA"/>
</dbReference>
<dbReference type="PANTHER" id="PTHR47067:SF7">
    <property type="entry name" value="TPX2 (TARGETING PROTEIN FOR XKLP2) PROTEIN FAMILY"/>
    <property type="match status" value="1"/>
</dbReference>
<evidence type="ECO:0000256" key="5">
    <source>
        <dbReference type="ARBA" id="ARBA00023212"/>
    </source>
</evidence>
<dbReference type="Proteomes" id="UP000237105">
    <property type="component" value="Unassembled WGS sequence"/>
</dbReference>
<dbReference type="InterPro" id="IPR027329">
    <property type="entry name" value="TPX2_C"/>
</dbReference>
<evidence type="ECO:0000313" key="9">
    <source>
        <dbReference type="Proteomes" id="UP000237105"/>
    </source>
</evidence>
<feature type="domain" description="TPX2 C-terminal" evidence="7">
    <location>
        <begin position="351"/>
        <end position="407"/>
    </location>
</feature>
<evidence type="ECO:0000313" key="8">
    <source>
        <dbReference type="EMBL" id="PON44035.1"/>
    </source>
</evidence>
<keyword evidence="9" id="KW-1185">Reference proteome</keyword>
<evidence type="ECO:0000256" key="1">
    <source>
        <dbReference type="ARBA" id="ARBA00004245"/>
    </source>
</evidence>
<feature type="compositionally biased region" description="Polar residues" evidence="6">
    <location>
        <begin position="476"/>
        <end position="485"/>
    </location>
</feature>
<evidence type="ECO:0000259" key="7">
    <source>
        <dbReference type="Pfam" id="PF06886"/>
    </source>
</evidence>
<keyword evidence="4" id="KW-0493">Microtubule</keyword>
<gene>
    <name evidence="8" type="ORF">PanWU01x14_269710</name>
</gene>
<evidence type="ECO:0000256" key="4">
    <source>
        <dbReference type="ARBA" id="ARBA00022701"/>
    </source>
</evidence>
<evidence type="ECO:0000256" key="6">
    <source>
        <dbReference type="SAM" id="MobiDB-lite"/>
    </source>
</evidence>
<dbReference type="AlphaFoldDB" id="A0A2P5B5H6"/>
<evidence type="ECO:0000256" key="2">
    <source>
        <dbReference type="ARBA" id="ARBA00005885"/>
    </source>
</evidence>
<comment type="similarity">
    <text evidence="2">Belongs to the TPX2 family.</text>
</comment>
<feature type="compositionally biased region" description="Low complexity" evidence="6">
    <location>
        <begin position="124"/>
        <end position="134"/>
    </location>
</feature>
<feature type="region of interest" description="Disordered" evidence="6">
    <location>
        <begin position="102"/>
        <end position="155"/>
    </location>
</feature>
<keyword evidence="5" id="KW-0206">Cytoskeleton</keyword>
<dbReference type="PANTHER" id="PTHR47067">
    <property type="entry name" value="TPX2 (TARGETING PROTEIN FOR XKLP2) PROTEIN FAMILY-RELATED"/>
    <property type="match status" value="1"/>
</dbReference>
<protein>
    <submittedName>
        <fullName evidence="8">TPX2, C-terminal</fullName>
    </submittedName>
</protein>
<reference evidence="9" key="1">
    <citation type="submission" date="2016-06" db="EMBL/GenBank/DDBJ databases">
        <title>Parallel loss of symbiosis genes in relatives of nitrogen-fixing non-legume Parasponia.</title>
        <authorList>
            <person name="Van Velzen R."/>
            <person name="Holmer R."/>
            <person name="Bu F."/>
            <person name="Rutten L."/>
            <person name="Van Zeijl A."/>
            <person name="Liu W."/>
            <person name="Santuari L."/>
            <person name="Cao Q."/>
            <person name="Sharma T."/>
            <person name="Shen D."/>
            <person name="Roswanjaya Y."/>
            <person name="Wardhani T."/>
            <person name="Kalhor M.S."/>
            <person name="Jansen J."/>
            <person name="Van den Hoogen J."/>
            <person name="Gungor B."/>
            <person name="Hartog M."/>
            <person name="Hontelez J."/>
            <person name="Verver J."/>
            <person name="Yang W.-C."/>
            <person name="Schijlen E."/>
            <person name="Repin R."/>
            <person name="Schilthuizen M."/>
            <person name="Schranz E."/>
            <person name="Heidstra R."/>
            <person name="Miyata K."/>
            <person name="Fedorova E."/>
            <person name="Kohlen W."/>
            <person name="Bisseling T."/>
            <person name="Smit S."/>
            <person name="Geurts R."/>
        </authorList>
    </citation>
    <scope>NUCLEOTIDE SEQUENCE [LARGE SCALE GENOMIC DNA]</scope>
    <source>
        <strain evidence="9">cv. WU1-14</strain>
    </source>
</reference>
<dbReference type="GO" id="GO:0005874">
    <property type="term" value="C:microtubule"/>
    <property type="evidence" value="ECO:0007669"/>
    <property type="project" value="UniProtKB-KW"/>
</dbReference>
<proteinExistence type="inferred from homology"/>
<organism evidence="8 9">
    <name type="scientific">Parasponia andersonii</name>
    <name type="common">Sponia andersonii</name>
    <dbReference type="NCBI Taxonomy" id="3476"/>
    <lineage>
        <taxon>Eukaryota</taxon>
        <taxon>Viridiplantae</taxon>
        <taxon>Streptophyta</taxon>
        <taxon>Embryophyta</taxon>
        <taxon>Tracheophyta</taxon>
        <taxon>Spermatophyta</taxon>
        <taxon>Magnoliopsida</taxon>
        <taxon>eudicotyledons</taxon>
        <taxon>Gunneridae</taxon>
        <taxon>Pentapetalae</taxon>
        <taxon>rosids</taxon>
        <taxon>fabids</taxon>
        <taxon>Rosales</taxon>
        <taxon>Cannabaceae</taxon>
        <taxon>Parasponia</taxon>
    </lineage>
</organism>